<comment type="subcellular location">
    <subcellularLocation>
        <location evidence="1">Golgi apparatus membrane</location>
        <topology evidence="1">Single-pass type II membrane protein</topology>
    </subcellularLocation>
</comment>
<dbReference type="Pfam" id="PF03567">
    <property type="entry name" value="Sulfotransfer_2"/>
    <property type="match status" value="1"/>
</dbReference>
<dbReference type="RefSeq" id="XP_022237667.1">
    <property type="nucleotide sequence ID" value="XM_022381959.1"/>
</dbReference>
<keyword evidence="4" id="KW-0812">Transmembrane</keyword>
<evidence type="ECO:0000313" key="11">
    <source>
        <dbReference type="RefSeq" id="XP_022237667.1"/>
    </source>
</evidence>
<dbReference type="InterPro" id="IPR027417">
    <property type="entry name" value="P-loop_NTPase"/>
</dbReference>
<keyword evidence="5" id="KW-0735">Signal-anchor</keyword>
<gene>
    <name evidence="11" type="primary">LOC106478364</name>
</gene>
<dbReference type="SUPFAM" id="SSF52540">
    <property type="entry name" value="P-loop containing nucleoside triphosphate hydrolases"/>
    <property type="match status" value="1"/>
</dbReference>
<keyword evidence="3" id="KW-0808">Transferase</keyword>
<name>A0ABM1S212_LIMPO</name>
<evidence type="ECO:0000256" key="4">
    <source>
        <dbReference type="ARBA" id="ARBA00022692"/>
    </source>
</evidence>
<dbReference type="Gene3D" id="3.40.50.300">
    <property type="entry name" value="P-loop containing nucleotide triphosphate hydrolases"/>
    <property type="match status" value="1"/>
</dbReference>
<keyword evidence="10" id="KW-1185">Reference proteome</keyword>
<comment type="similarity">
    <text evidence="2">Belongs to the sulfotransferase 3 family.</text>
</comment>
<protein>
    <submittedName>
        <fullName evidence="11">Heparan sulfate 2-O-sulfotransferase pipe-like</fullName>
    </submittedName>
</protein>
<evidence type="ECO:0000256" key="7">
    <source>
        <dbReference type="ARBA" id="ARBA00023034"/>
    </source>
</evidence>
<dbReference type="PANTHER" id="PTHR12129:SF20">
    <property type="entry name" value="HEPARAN SULFATE 2-O-SULFOTRANSFERASE PIPE"/>
    <property type="match status" value="1"/>
</dbReference>
<reference evidence="11" key="1">
    <citation type="submission" date="2025-08" db="UniProtKB">
        <authorList>
            <consortium name="RefSeq"/>
        </authorList>
    </citation>
    <scope>IDENTIFICATION</scope>
    <source>
        <tissue evidence="11">Muscle</tissue>
    </source>
</reference>
<evidence type="ECO:0000313" key="10">
    <source>
        <dbReference type="Proteomes" id="UP000694941"/>
    </source>
</evidence>
<evidence type="ECO:0000256" key="2">
    <source>
        <dbReference type="ARBA" id="ARBA00010569"/>
    </source>
</evidence>
<keyword evidence="8" id="KW-0472">Membrane</keyword>
<keyword evidence="7" id="KW-0333">Golgi apparatus</keyword>
<evidence type="ECO:0000256" key="8">
    <source>
        <dbReference type="ARBA" id="ARBA00023136"/>
    </source>
</evidence>
<dbReference type="Proteomes" id="UP000694941">
    <property type="component" value="Unplaced"/>
</dbReference>
<dbReference type="GeneID" id="106478364"/>
<evidence type="ECO:0000256" key="5">
    <source>
        <dbReference type="ARBA" id="ARBA00022968"/>
    </source>
</evidence>
<evidence type="ECO:0000256" key="3">
    <source>
        <dbReference type="ARBA" id="ARBA00022679"/>
    </source>
</evidence>
<proteinExistence type="inferred from homology"/>
<dbReference type="InterPro" id="IPR007734">
    <property type="entry name" value="Heparan_SO4_2-O-STrfase"/>
</dbReference>
<sequence>MRVYSTIKNILLPFLFFSIVLFLCCLRQFDYNFFQKSNHRFLTFGKGTYTKMNTVQKHLKETKKHRDTKDNYEDLFSQNLLMRHNKELTNRSMKSSTKNKQMANSNKLLYNRVPKSGSETMNFLLNKLSKLNDFKHHHSHVFDKRRLSEDEQRAFACEVIEKKPPFVYDRHVYFTDFTKFTYSNPLYINNIRDPVEKIISRFYYWRTSSVHVFEQLRSATKVNISSYLFSYLFHPLNFFQWVKKDFEQCVLTHDPECTFITGQPYDLAIPYFCGHEEECTLLNSKTALERAKKNVLKYYTVVGVLEEMNKTLKVLETYIPQFFTGVSALYNIKPKVKNKTSRKKMVSKQVKDILKQNLTMEYEFYNFIHKRLNDQFNAVKNRR</sequence>
<organism evidence="10 11">
    <name type="scientific">Limulus polyphemus</name>
    <name type="common">Atlantic horseshoe crab</name>
    <dbReference type="NCBI Taxonomy" id="6850"/>
    <lineage>
        <taxon>Eukaryota</taxon>
        <taxon>Metazoa</taxon>
        <taxon>Ecdysozoa</taxon>
        <taxon>Arthropoda</taxon>
        <taxon>Chelicerata</taxon>
        <taxon>Merostomata</taxon>
        <taxon>Xiphosura</taxon>
        <taxon>Limulidae</taxon>
        <taxon>Limulus</taxon>
    </lineage>
</organism>
<keyword evidence="9" id="KW-0325">Glycoprotein</keyword>
<evidence type="ECO:0000256" key="9">
    <source>
        <dbReference type="ARBA" id="ARBA00023180"/>
    </source>
</evidence>
<keyword evidence="6" id="KW-1133">Transmembrane helix</keyword>
<dbReference type="InterPro" id="IPR005331">
    <property type="entry name" value="Sulfotransferase"/>
</dbReference>
<accession>A0ABM1S212</accession>
<evidence type="ECO:0000256" key="6">
    <source>
        <dbReference type="ARBA" id="ARBA00022989"/>
    </source>
</evidence>
<evidence type="ECO:0000256" key="1">
    <source>
        <dbReference type="ARBA" id="ARBA00004323"/>
    </source>
</evidence>
<dbReference type="PANTHER" id="PTHR12129">
    <property type="entry name" value="HEPARAN SULFATE 2-O-SULFOTRANSFERASE"/>
    <property type="match status" value="1"/>
</dbReference>